<dbReference type="AlphaFoldDB" id="K3X8D3"/>
<feature type="region of interest" description="Disordered" evidence="1">
    <location>
        <begin position="1"/>
        <end position="30"/>
    </location>
</feature>
<reference evidence="2" key="3">
    <citation type="submission" date="2015-02" db="UniProtKB">
        <authorList>
            <consortium name="EnsemblProtists"/>
        </authorList>
    </citation>
    <scope>IDENTIFICATION</scope>
    <source>
        <strain evidence="2">DAOM BR144</strain>
    </source>
</reference>
<dbReference type="eggNOG" id="KOG1866">
    <property type="taxonomic scope" value="Eukaryota"/>
</dbReference>
<organism evidence="2 3">
    <name type="scientific">Globisporangium ultimum (strain ATCC 200006 / CBS 805.95 / DAOM BR144)</name>
    <name type="common">Pythium ultimum</name>
    <dbReference type="NCBI Taxonomy" id="431595"/>
    <lineage>
        <taxon>Eukaryota</taxon>
        <taxon>Sar</taxon>
        <taxon>Stramenopiles</taxon>
        <taxon>Oomycota</taxon>
        <taxon>Peronosporomycetes</taxon>
        <taxon>Pythiales</taxon>
        <taxon>Pythiaceae</taxon>
        <taxon>Globisporangium</taxon>
    </lineage>
</organism>
<feature type="compositionally biased region" description="Basic and acidic residues" evidence="1">
    <location>
        <begin position="1"/>
        <end position="10"/>
    </location>
</feature>
<dbReference type="EnsemblProtists" id="PYU1_T013482">
    <property type="protein sequence ID" value="PYU1_T013482"/>
    <property type="gene ID" value="PYU1_G013453"/>
</dbReference>
<accession>K3X8D3</accession>
<evidence type="ECO:0000313" key="3">
    <source>
        <dbReference type="Proteomes" id="UP000019132"/>
    </source>
</evidence>
<keyword evidence="3" id="KW-1185">Reference proteome</keyword>
<dbReference type="InParanoid" id="K3X8D3"/>
<reference evidence="3" key="2">
    <citation type="submission" date="2010-04" db="EMBL/GenBank/DDBJ databases">
        <authorList>
            <person name="Buell R."/>
            <person name="Hamilton J."/>
            <person name="Hostetler J."/>
        </authorList>
    </citation>
    <scope>NUCLEOTIDE SEQUENCE [LARGE SCALE GENOMIC DNA]</scope>
    <source>
        <strain evidence="3">DAOM:BR144</strain>
    </source>
</reference>
<evidence type="ECO:0000256" key="1">
    <source>
        <dbReference type="SAM" id="MobiDB-lite"/>
    </source>
</evidence>
<dbReference type="VEuPathDB" id="FungiDB:PYU1_G013453"/>
<evidence type="ECO:0000313" key="2">
    <source>
        <dbReference type="EnsemblProtists" id="PYU1_T013482"/>
    </source>
</evidence>
<protein>
    <submittedName>
        <fullName evidence="2">Uncharacterized protein</fullName>
    </submittedName>
</protein>
<dbReference type="HOGENOM" id="CLU_613234_0_0_1"/>
<dbReference type="Proteomes" id="UP000019132">
    <property type="component" value="Unassembled WGS sequence"/>
</dbReference>
<dbReference type="EMBL" id="GL376593">
    <property type="status" value="NOT_ANNOTATED_CDS"/>
    <property type="molecule type" value="Genomic_DNA"/>
</dbReference>
<reference evidence="3" key="1">
    <citation type="journal article" date="2010" name="Genome Biol.">
        <title>Genome sequence of the necrotrophic plant pathogen Pythium ultimum reveals original pathogenicity mechanisms and effector repertoire.</title>
        <authorList>
            <person name="Levesque C.A."/>
            <person name="Brouwer H."/>
            <person name="Cano L."/>
            <person name="Hamilton J.P."/>
            <person name="Holt C."/>
            <person name="Huitema E."/>
            <person name="Raffaele S."/>
            <person name="Robideau G.P."/>
            <person name="Thines M."/>
            <person name="Win J."/>
            <person name="Zerillo M.M."/>
            <person name="Beakes G.W."/>
            <person name="Boore J.L."/>
            <person name="Busam D."/>
            <person name="Dumas B."/>
            <person name="Ferriera S."/>
            <person name="Fuerstenberg S.I."/>
            <person name="Gachon C.M."/>
            <person name="Gaulin E."/>
            <person name="Govers F."/>
            <person name="Grenville-Briggs L."/>
            <person name="Horner N."/>
            <person name="Hostetler J."/>
            <person name="Jiang R.H."/>
            <person name="Johnson J."/>
            <person name="Krajaejun T."/>
            <person name="Lin H."/>
            <person name="Meijer H.J."/>
            <person name="Moore B."/>
            <person name="Morris P."/>
            <person name="Phuntmart V."/>
            <person name="Puiu D."/>
            <person name="Shetty J."/>
            <person name="Stajich J.E."/>
            <person name="Tripathy S."/>
            <person name="Wawra S."/>
            <person name="van West P."/>
            <person name="Whitty B.R."/>
            <person name="Coutinho P.M."/>
            <person name="Henrissat B."/>
            <person name="Martin F."/>
            <person name="Thomas P.D."/>
            <person name="Tyler B.M."/>
            <person name="De Vries R.P."/>
            <person name="Kamoun S."/>
            <person name="Yandell M."/>
            <person name="Tisserat N."/>
            <person name="Buell C.R."/>
        </authorList>
    </citation>
    <scope>NUCLEOTIDE SEQUENCE</scope>
    <source>
        <strain evidence="3">DAOM:BR144</strain>
    </source>
</reference>
<proteinExistence type="predicted"/>
<name>K3X8D3_GLOUD</name>
<sequence length="447" mass="50446">MERSSAEKKENQKRRKKSQEDTSHDDEEMDDEELELFHIVQDDLRVKSTVGWQNAVKSLNSALTHIDRPESQRFLDYSFSKIISIMLDQHSSKIGAFEKSCVTQCLSVSIPLIITQLKAGKYHQALPILVMVFSKKKTFYKDLRTSAMIGSYWNKVPGAPEVRAQCIASFCELQGFHLLLSTLEQVMANSSADKVKEGEEGLEAVVDSEDIRILLQAMLEFRTSIPDTISTSICVLIMTYFTKITDSVLKKESSDAIGAVLAIIRRLVDSGVVAAAAINKLWLEITQRYVESTSLPLRLFGLEQINLIVNSARASRSFPPRYIVRNAGTSMLNGVYTLKPDSTTATYVHQREGTDQVFTLFCCTMKSGSKWWFISEADKMQPGSDQDIDYYQHQSQYEEYLPPTHNWVPTGKGVAPAPELIPETVLENGDEDQTRLDYILSSWRPTN</sequence>